<evidence type="ECO:0000256" key="2">
    <source>
        <dbReference type="ARBA" id="ARBA00005974"/>
    </source>
</evidence>
<proteinExistence type="inferred from homology"/>
<dbReference type="AlphaFoldDB" id="A0A5A8E875"/>
<evidence type="ECO:0000256" key="4">
    <source>
        <dbReference type="ARBA" id="ARBA00022692"/>
    </source>
</evidence>
<evidence type="ECO:0000256" key="3">
    <source>
        <dbReference type="ARBA" id="ARBA00022448"/>
    </source>
</evidence>
<feature type="transmembrane region" description="Helical" evidence="9">
    <location>
        <begin position="233"/>
        <end position="259"/>
    </location>
</feature>
<evidence type="ECO:0000313" key="10">
    <source>
        <dbReference type="EMBL" id="KAA0173364.1"/>
    </source>
</evidence>
<dbReference type="OrthoDB" id="6608471at2759"/>
<name>A0A5A8E875_CAFRO</name>
<dbReference type="PANTHER" id="PTHR11153">
    <property type="entry name" value="SIDEROFLEXIN"/>
    <property type="match status" value="1"/>
</dbReference>
<evidence type="ECO:0000256" key="7">
    <source>
        <dbReference type="ARBA" id="ARBA00023128"/>
    </source>
</evidence>
<dbReference type="GO" id="GO:0006865">
    <property type="term" value="P:amino acid transport"/>
    <property type="evidence" value="ECO:0007669"/>
    <property type="project" value="UniProtKB-KW"/>
</dbReference>
<dbReference type="GO" id="GO:1990542">
    <property type="term" value="P:mitochondrial transmembrane transport"/>
    <property type="evidence" value="ECO:0007669"/>
    <property type="project" value="TreeGrafter"/>
</dbReference>
<dbReference type="EMBL" id="VLTO01000034">
    <property type="protein sequence ID" value="KAA0173364.1"/>
    <property type="molecule type" value="Genomic_DNA"/>
</dbReference>
<keyword evidence="8 9" id="KW-0472">Membrane</keyword>
<evidence type="ECO:0000256" key="1">
    <source>
        <dbReference type="ARBA" id="ARBA00004225"/>
    </source>
</evidence>
<evidence type="ECO:0000256" key="5">
    <source>
        <dbReference type="ARBA" id="ARBA00022970"/>
    </source>
</evidence>
<keyword evidence="4 9" id="KW-0812">Transmembrane</keyword>
<keyword evidence="6 9" id="KW-1133">Transmembrane helix</keyword>
<protein>
    <submittedName>
        <fullName evidence="10">Uncharacterized protein</fullName>
    </submittedName>
</protein>
<dbReference type="GO" id="GO:0005743">
    <property type="term" value="C:mitochondrial inner membrane"/>
    <property type="evidence" value="ECO:0007669"/>
    <property type="project" value="TreeGrafter"/>
</dbReference>
<feature type="transmembrane region" description="Helical" evidence="9">
    <location>
        <begin position="341"/>
        <end position="363"/>
    </location>
</feature>
<comment type="caution">
    <text evidence="10">The sequence shown here is derived from an EMBL/GenBank/DDBJ whole genome shotgun (WGS) entry which is preliminary data.</text>
</comment>
<dbReference type="Pfam" id="PF03820">
    <property type="entry name" value="SFXNs"/>
    <property type="match status" value="1"/>
</dbReference>
<comment type="subcellular location">
    <subcellularLocation>
        <location evidence="1">Mitochondrion membrane</location>
        <topology evidence="1">Multi-pass membrane protein</topology>
    </subcellularLocation>
</comment>
<keyword evidence="3" id="KW-0813">Transport</keyword>
<evidence type="ECO:0000256" key="6">
    <source>
        <dbReference type="ARBA" id="ARBA00022989"/>
    </source>
</evidence>
<dbReference type="GO" id="GO:0015075">
    <property type="term" value="F:monoatomic ion transmembrane transporter activity"/>
    <property type="evidence" value="ECO:0007669"/>
    <property type="project" value="InterPro"/>
</dbReference>
<sequence length="1013" mass="107353">MRTFRSQRLPDAMGQTHCKECGLAATCGDGVVELARFGYWWDENVANISVIDDLMEAINGSVYECPFAAACQISSSSSDIQVTCLPGYSDALCANCSKDTFLEDGSIVRYVRSGDTCLRCDMTYNLAIVGLFGLGIVAFCLKLALLDLKPKSGEAPVSYNHYSTSEAAVLRILLNFTAVAGAVGSFADVAADQVKDLMSSLDAVSSATGSVAESAGSPVSCAFGLRFESSFALWMGVPAGLGVLILSLFLIRFGTISLLHTLGLRTESQRPLSEEFQSQWGTIAATFVPLYFTVFTYVATTTIAAFVQSTEVDGKKWIRYDYSMLTSVDGIATPSFERTQAIAVGVGIVVYIIGLPAAALCYLRANKGKLTNPDQKAKFGFLYDGYELGLQYQGLDETLLNAGVDLAAGMLEGLRAEDMLSADASFAAAIVLGAFLLITAGSSPFVSPDADFLELFSLVTLTFTQLGVIGLRMFTIQLDTTAVTVIVWSLILLNIAMTLLLVLALVAHYLKSGILVGVAGVLSRACFFCPAWVSIYSCFPCAVPSLSPGAVPEERRKPYACIHATSTMLSTCLMLRVFGTGVGSDIGVFACCTRGGGRYLDRQGYRAGSADAAVAGGGATGGGKRPRATTLSLILPHRAISLMMARYVTTEPTKGLLFETDKRWNNVCTRSLWSRLPAMEATKPFTLDEAQFDQSTYLGRVRHFLKAVNPLTLLYTKADVDKATALIASWKDNGSKCPEGVTDADLWAARDVRDAVVHPDTGEPIPMVFRMSAFVPVNIPVAGGMVLAKATAPQLFWQGVNQSYNSGFNYANRNATVDVKTSELAMSFGLAVTVACGSAFLGGKLAARIAANPAVGSTTKSIVSRVVPWFAVAAAGSFNALAMRYKEAIDGVEVRDHTGEVRGVSKKAGVNVLTQVVATRVVLPIPIILLPPFISDLVRAVGPVGRAIAASAGLGLAADLAVVAACLWVALPLAIAIFPQTASIGASSLEPEFRDLVGSDGVPVATFTCNKGL</sequence>
<dbReference type="InterPro" id="IPR004686">
    <property type="entry name" value="Mtc"/>
</dbReference>
<keyword evidence="5" id="KW-0029">Amino-acid transport</keyword>
<feature type="transmembrane region" description="Helical" evidence="9">
    <location>
        <begin position="424"/>
        <end position="446"/>
    </location>
</feature>
<keyword evidence="7" id="KW-0496">Mitochondrion</keyword>
<feature type="transmembrane region" description="Helical" evidence="9">
    <location>
        <begin position="513"/>
        <end position="533"/>
    </location>
</feature>
<feature type="transmembrane region" description="Helical" evidence="9">
    <location>
        <begin position="452"/>
        <end position="471"/>
    </location>
</feature>
<feature type="transmembrane region" description="Helical" evidence="9">
    <location>
        <begin position="280"/>
        <end position="307"/>
    </location>
</feature>
<evidence type="ECO:0000313" key="11">
    <source>
        <dbReference type="Proteomes" id="UP000322899"/>
    </source>
</evidence>
<accession>A0A5A8E875</accession>
<feature type="transmembrane region" description="Helical" evidence="9">
    <location>
        <begin position="122"/>
        <end position="145"/>
    </location>
</feature>
<dbReference type="PANTHER" id="PTHR11153:SF6">
    <property type="entry name" value="SIDEROFLEXIN-5"/>
    <property type="match status" value="1"/>
</dbReference>
<gene>
    <name evidence="10" type="ORF">FNF27_05141</name>
</gene>
<evidence type="ECO:0000256" key="8">
    <source>
        <dbReference type="ARBA" id="ARBA00023136"/>
    </source>
</evidence>
<dbReference type="Proteomes" id="UP000322899">
    <property type="component" value="Unassembled WGS sequence"/>
</dbReference>
<organism evidence="10 11">
    <name type="scientific">Cafeteria roenbergensis</name>
    <name type="common">Marine flagellate</name>
    <dbReference type="NCBI Taxonomy" id="33653"/>
    <lineage>
        <taxon>Eukaryota</taxon>
        <taxon>Sar</taxon>
        <taxon>Stramenopiles</taxon>
        <taxon>Bigyra</taxon>
        <taxon>Opalozoa</taxon>
        <taxon>Bicosoecida</taxon>
        <taxon>Cafeteriaceae</taxon>
        <taxon>Cafeteria</taxon>
    </lineage>
</organism>
<comment type="similarity">
    <text evidence="2">Belongs to the sideroflexin family.</text>
</comment>
<feature type="transmembrane region" description="Helical" evidence="9">
    <location>
        <begin position="483"/>
        <end position="507"/>
    </location>
</feature>
<evidence type="ECO:0000256" key="9">
    <source>
        <dbReference type="SAM" id="Phobius"/>
    </source>
</evidence>
<reference evidence="10 11" key="1">
    <citation type="submission" date="2019-07" db="EMBL/GenBank/DDBJ databases">
        <title>Genomes of Cafeteria roenbergensis.</title>
        <authorList>
            <person name="Fischer M.G."/>
            <person name="Hackl T."/>
            <person name="Roman M."/>
        </authorList>
    </citation>
    <scope>NUCLEOTIDE SEQUENCE [LARGE SCALE GENOMIC DNA]</scope>
    <source>
        <strain evidence="10 11">E4-10P</strain>
    </source>
</reference>